<organism evidence="14 15">
    <name type="scientific">Mycena sanguinolenta</name>
    <dbReference type="NCBI Taxonomy" id="230812"/>
    <lineage>
        <taxon>Eukaryota</taxon>
        <taxon>Fungi</taxon>
        <taxon>Dikarya</taxon>
        <taxon>Basidiomycota</taxon>
        <taxon>Agaricomycotina</taxon>
        <taxon>Agaricomycetes</taxon>
        <taxon>Agaricomycetidae</taxon>
        <taxon>Agaricales</taxon>
        <taxon>Marasmiineae</taxon>
        <taxon>Mycenaceae</taxon>
        <taxon>Mycena</taxon>
    </lineage>
</organism>
<keyword evidence="7" id="KW-0788">Thiol protease</keyword>
<comment type="subcellular location">
    <subcellularLocation>
        <location evidence="11">Nucleus</location>
    </subcellularLocation>
    <subcellularLocation>
        <location evidence="11">Cytoplasm</location>
    </subcellularLocation>
    <subcellularLocation>
        <location evidence="1">Preautophagosomal structure</location>
    </subcellularLocation>
</comment>
<evidence type="ECO:0000256" key="7">
    <source>
        <dbReference type="ARBA" id="ARBA00022807"/>
    </source>
</evidence>
<feature type="compositionally biased region" description="Polar residues" evidence="12">
    <location>
        <begin position="110"/>
        <end position="123"/>
    </location>
</feature>
<evidence type="ECO:0000256" key="12">
    <source>
        <dbReference type="SAM" id="MobiDB-lite"/>
    </source>
</evidence>
<keyword evidence="9" id="KW-0072">Autophagy</keyword>
<evidence type="ECO:0000256" key="11">
    <source>
        <dbReference type="RuleBase" id="RU363115"/>
    </source>
</evidence>
<dbReference type="GO" id="GO:0034727">
    <property type="term" value="P:piecemeal microautophagy of the nucleus"/>
    <property type="evidence" value="ECO:0007669"/>
    <property type="project" value="TreeGrafter"/>
</dbReference>
<dbReference type="GO" id="GO:0000423">
    <property type="term" value="P:mitophagy"/>
    <property type="evidence" value="ECO:0007669"/>
    <property type="project" value="TreeGrafter"/>
</dbReference>
<dbReference type="PANTHER" id="PTHR22624:SF49">
    <property type="entry name" value="CYSTEINE PROTEASE"/>
    <property type="match status" value="1"/>
</dbReference>
<evidence type="ECO:0000313" key="14">
    <source>
        <dbReference type="EMBL" id="KAF7370817.1"/>
    </source>
</evidence>
<evidence type="ECO:0000256" key="8">
    <source>
        <dbReference type="ARBA" id="ARBA00022927"/>
    </source>
</evidence>
<dbReference type="GO" id="GO:0019786">
    <property type="term" value="F:protein-phosphatidylethanolamide deconjugating activity"/>
    <property type="evidence" value="ECO:0007669"/>
    <property type="project" value="InterPro"/>
</dbReference>
<dbReference type="Proteomes" id="UP000623467">
    <property type="component" value="Unassembled WGS sequence"/>
</dbReference>
<reference evidence="14" key="1">
    <citation type="submission" date="2020-05" db="EMBL/GenBank/DDBJ databases">
        <title>Mycena genomes resolve the evolution of fungal bioluminescence.</title>
        <authorList>
            <person name="Tsai I.J."/>
        </authorList>
    </citation>
    <scope>NUCLEOTIDE SEQUENCE</scope>
    <source>
        <strain evidence="14">160909Yilan</strain>
    </source>
</reference>
<evidence type="ECO:0000256" key="10">
    <source>
        <dbReference type="ARBA" id="ARBA00029362"/>
    </source>
</evidence>
<proteinExistence type="inferred from homology"/>
<dbReference type="EMBL" id="JACAZH010000004">
    <property type="protein sequence ID" value="KAF7370817.1"/>
    <property type="molecule type" value="Genomic_DNA"/>
</dbReference>
<evidence type="ECO:0000259" key="13">
    <source>
        <dbReference type="Pfam" id="PF03416"/>
    </source>
</evidence>
<dbReference type="InterPro" id="IPR038765">
    <property type="entry name" value="Papain-like_cys_pep_sf"/>
</dbReference>
<name>A0A8H6Z4T2_9AGAR</name>
<feature type="compositionally biased region" description="Low complexity" evidence="12">
    <location>
        <begin position="433"/>
        <end position="446"/>
    </location>
</feature>
<comment type="similarity">
    <text evidence="2 11">Belongs to the peptidase C54 family.</text>
</comment>
<keyword evidence="8" id="KW-0653">Protein transport</keyword>
<protein>
    <recommendedName>
        <fullName evidence="11">Cysteine protease</fullName>
        <ecNumber evidence="11">3.4.22.-</ecNumber>
    </recommendedName>
</protein>
<keyword evidence="6 11" id="KW-0378">Hydrolase</keyword>
<comment type="caution">
    <text evidence="14">The sequence shown here is derived from an EMBL/GenBank/DDBJ whole genome shotgun (WGS) entry which is preliminary data.</text>
</comment>
<dbReference type="AlphaFoldDB" id="A0A8H6Z4T2"/>
<dbReference type="InterPro" id="IPR005078">
    <property type="entry name" value="Peptidase_C54"/>
</dbReference>
<dbReference type="EC" id="3.4.22.-" evidence="11"/>
<sequence length="527" mass="57412">MTTPSKAVKTTSSKSSFVSKAVQYLWDTDSTPDKCEEEIVLLGVKHPGWSAETEDSETQASTMVETRMSRVWCTYRREFEAINGGPRAFTSDAGWGWRDWRRPPGPPPTRSSFFLPTPNSSPKSTHRRKHSVPSAPPFSPTTTTSSMSNEDRACQAAYVRLLTWFFDSPAPNAPFSVHRMALAGKDLGTEVGQWFGPSIAAGAIKTLVQAFPACGLGVSVATDGVLYQSSVFEASHTSPTQDPDSENDSVSWGDRPVLLLLGLRLGLDGVNPIYYDTIKQLYTFPQSVGIAGGRPSSSLYFVAAQAEGLFYLDPHHSRPAVPLRPPLKTSLEKDMDEATEQYYASAYSPAELQTFHCEKVRKMHLSGLDPSMLVGFLCRDANEWTDFRKRVIELPRAIFSVQEEPPSWPSVDLGGDEDDDGLALESVASSNDPPATSAASPLSPNAVASALTPIDTTTAVSSPTSPEEPPSPWSAIEPQRVNSEDSARSKTNGIGKGRLSYAMEGFRNKLRSFGRSRTSLALTEDDK</sequence>
<dbReference type="InterPro" id="IPR046792">
    <property type="entry name" value="Peptidase_C54_cat"/>
</dbReference>
<comment type="function">
    <text evidence="11">Required for selective autophagic degradation of the nucleus (nucleophagy) as well as for mitophagy which contributes to regulate mitochondrial quantity and quality by eliminating the mitochondria to a basal level to fulfill cellular energy requirements and preventing excess ROS production.</text>
</comment>
<comment type="catalytic activity">
    <reaction evidence="10">
        <text>[protein]-C-terminal L-amino acid-glycyl-phosphatidylethanolamide + H2O = [protein]-C-terminal L-amino acid-glycine + a 1,2-diacyl-sn-glycero-3-phosphoethanolamine</text>
        <dbReference type="Rhea" id="RHEA:67548"/>
        <dbReference type="Rhea" id="RHEA-COMP:17323"/>
        <dbReference type="Rhea" id="RHEA-COMP:17324"/>
        <dbReference type="ChEBI" id="CHEBI:15377"/>
        <dbReference type="ChEBI" id="CHEBI:64612"/>
        <dbReference type="ChEBI" id="CHEBI:172940"/>
        <dbReference type="ChEBI" id="CHEBI:172941"/>
    </reaction>
    <physiologicalReaction direction="left-to-right" evidence="10">
        <dbReference type="Rhea" id="RHEA:67549"/>
    </physiologicalReaction>
</comment>
<evidence type="ECO:0000256" key="4">
    <source>
        <dbReference type="ARBA" id="ARBA00022490"/>
    </source>
</evidence>
<evidence type="ECO:0000256" key="3">
    <source>
        <dbReference type="ARBA" id="ARBA00022448"/>
    </source>
</evidence>
<dbReference type="GO" id="GO:0000407">
    <property type="term" value="C:phagophore assembly site"/>
    <property type="evidence" value="ECO:0007669"/>
    <property type="project" value="UniProtKB-SubCell"/>
</dbReference>
<dbReference type="GO" id="GO:0016485">
    <property type="term" value="P:protein processing"/>
    <property type="evidence" value="ECO:0007669"/>
    <property type="project" value="TreeGrafter"/>
</dbReference>
<dbReference type="SUPFAM" id="SSF54001">
    <property type="entry name" value="Cysteine proteinases"/>
    <property type="match status" value="1"/>
</dbReference>
<keyword evidence="4 11" id="KW-0963">Cytoplasm</keyword>
<evidence type="ECO:0000313" key="15">
    <source>
        <dbReference type="Proteomes" id="UP000623467"/>
    </source>
</evidence>
<dbReference type="GO" id="GO:0004197">
    <property type="term" value="F:cysteine-type endopeptidase activity"/>
    <property type="evidence" value="ECO:0007669"/>
    <property type="project" value="TreeGrafter"/>
</dbReference>
<dbReference type="GO" id="GO:0000045">
    <property type="term" value="P:autophagosome assembly"/>
    <property type="evidence" value="ECO:0007669"/>
    <property type="project" value="TreeGrafter"/>
</dbReference>
<feature type="region of interest" description="Disordered" evidence="12">
    <location>
        <begin position="93"/>
        <end position="149"/>
    </location>
</feature>
<dbReference type="PANTHER" id="PTHR22624">
    <property type="entry name" value="CYSTEINE PROTEASE ATG4"/>
    <property type="match status" value="1"/>
</dbReference>
<keyword evidence="15" id="KW-1185">Reference proteome</keyword>
<accession>A0A8H6Z4T2</accession>
<feature type="domain" description="Peptidase C54 catalytic" evidence="13">
    <location>
        <begin position="65"/>
        <end position="389"/>
    </location>
</feature>
<evidence type="ECO:0000256" key="1">
    <source>
        <dbReference type="ARBA" id="ARBA00004329"/>
    </source>
</evidence>
<feature type="region of interest" description="Disordered" evidence="12">
    <location>
        <begin position="404"/>
        <end position="501"/>
    </location>
</feature>
<dbReference type="GO" id="GO:0015031">
    <property type="term" value="P:protein transport"/>
    <property type="evidence" value="ECO:0007669"/>
    <property type="project" value="UniProtKB-KW"/>
</dbReference>
<keyword evidence="3" id="KW-0813">Transport</keyword>
<gene>
    <name evidence="14" type="ORF">MSAN_00715300</name>
</gene>
<evidence type="ECO:0000256" key="6">
    <source>
        <dbReference type="ARBA" id="ARBA00022801"/>
    </source>
</evidence>
<dbReference type="OrthoDB" id="2960936at2759"/>
<keyword evidence="5 11" id="KW-0645">Protease</keyword>
<dbReference type="GO" id="GO:0005634">
    <property type="term" value="C:nucleus"/>
    <property type="evidence" value="ECO:0007669"/>
    <property type="project" value="UniProtKB-SubCell"/>
</dbReference>
<dbReference type="Pfam" id="PF03416">
    <property type="entry name" value="Peptidase_C54"/>
    <property type="match status" value="1"/>
</dbReference>
<evidence type="ECO:0000256" key="5">
    <source>
        <dbReference type="ARBA" id="ARBA00022670"/>
    </source>
</evidence>
<evidence type="ECO:0000256" key="2">
    <source>
        <dbReference type="ARBA" id="ARBA00010958"/>
    </source>
</evidence>
<dbReference type="GO" id="GO:0035973">
    <property type="term" value="P:aggrephagy"/>
    <property type="evidence" value="ECO:0007669"/>
    <property type="project" value="TreeGrafter"/>
</dbReference>
<evidence type="ECO:0000256" key="9">
    <source>
        <dbReference type="ARBA" id="ARBA00023006"/>
    </source>
</evidence>
<keyword evidence="11" id="KW-0539">Nucleus</keyword>